<comment type="caution">
    <text evidence="3">The sequence shown here is derived from an EMBL/GenBank/DDBJ whole genome shotgun (WGS) entry which is preliminary data.</text>
</comment>
<evidence type="ECO:0000313" key="3">
    <source>
        <dbReference type="EMBL" id="GJT38309.1"/>
    </source>
</evidence>
<dbReference type="InterPro" id="IPR029472">
    <property type="entry name" value="Copia-like_N"/>
</dbReference>
<dbReference type="CDD" id="cd09272">
    <property type="entry name" value="RNase_HI_RT_Ty1"/>
    <property type="match status" value="1"/>
</dbReference>
<sequence length="592" mass="66955">MYVHNSVYDSVHNSDDDEADLNPAGTENYNVWSCAMLLALEGRNKTGFIDNTCRRSHTDGVLERQWDRLRSNILSRDPLLDAKGAYVLISSEKSHRAVVIGSGAVSSQRTQSSVFNANVNNKGGTQRFALEQAGIIFDSRANQHLTYTDKNLVNVIDISYIRIKVSHPNGTEALITTVENLVLTNFLTLYDILVVPEYYVTLVSVHKVARDNKFIVEFDESKCFFMSQDLKDVKIMSIGKQVGGLYYFDSIRVLAELVHLDLWRPYKVVSKEGNRLPSSVLKGKSPYQLVFNKKPSLNHLRVFGCLCFATILNNHDKFGNRAEKYVLVGYYSFKKSQDLDHVNFFDEIVYEGPGSNSSASENEMAATYKHDSALFEGGDVNILDTEHVQNDVNQPLRNQSKSDYSLFTKNNKNGFLALLVYVDGIIVTGIVNIDNGICLSQRKYYLDLLSDFGLLACKPTVIPLEQNISISNEPSDTDPIIDNISEYQKLIGKLIYLTHTRPDIAYSFHCLSQFMHKLLKSHLKIALKVLSQAAIKILANHVFHERTKHLEIDLHFVRYKIIYCVIETKKISSSEQTADVLTKGLDKIQHEN</sequence>
<protein>
    <submittedName>
        <fullName evidence="3">Ribonuclease H-like domain-containing protein</fullName>
    </submittedName>
</protein>
<reference evidence="3" key="1">
    <citation type="journal article" date="2022" name="Int. J. Mol. Sci.">
        <title>Draft Genome of Tanacetum Coccineum: Genomic Comparison of Closely Related Tanacetum-Family Plants.</title>
        <authorList>
            <person name="Yamashiro T."/>
            <person name="Shiraishi A."/>
            <person name="Nakayama K."/>
            <person name="Satake H."/>
        </authorList>
    </citation>
    <scope>NUCLEOTIDE SEQUENCE</scope>
</reference>
<evidence type="ECO:0000259" key="2">
    <source>
        <dbReference type="Pfam" id="PF14244"/>
    </source>
</evidence>
<dbReference type="PANTHER" id="PTHR11439:SF489">
    <property type="entry name" value="RNA-DIRECTED DNA POLYMERASE"/>
    <property type="match status" value="1"/>
</dbReference>
<dbReference type="Pfam" id="PF14244">
    <property type="entry name" value="Retrotran_gag_3"/>
    <property type="match status" value="1"/>
</dbReference>
<proteinExistence type="predicted"/>
<keyword evidence="4" id="KW-1185">Reference proteome</keyword>
<organism evidence="3 4">
    <name type="scientific">Tanacetum coccineum</name>
    <dbReference type="NCBI Taxonomy" id="301880"/>
    <lineage>
        <taxon>Eukaryota</taxon>
        <taxon>Viridiplantae</taxon>
        <taxon>Streptophyta</taxon>
        <taxon>Embryophyta</taxon>
        <taxon>Tracheophyta</taxon>
        <taxon>Spermatophyta</taxon>
        <taxon>Magnoliopsida</taxon>
        <taxon>eudicotyledons</taxon>
        <taxon>Gunneridae</taxon>
        <taxon>Pentapetalae</taxon>
        <taxon>asterids</taxon>
        <taxon>campanulids</taxon>
        <taxon>Asterales</taxon>
        <taxon>Asteraceae</taxon>
        <taxon>Asteroideae</taxon>
        <taxon>Anthemideae</taxon>
        <taxon>Anthemidinae</taxon>
        <taxon>Tanacetum</taxon>
    </lineage>
</organism>
<evidence type="ECO:0000256" key="1">
    <source>
        <dbReference type="SAM" id="MobiDB-lite"/>
    </source>
</evidence>
<dbReference type="Proteomes" id="UP001151760">
    <property type="component" value="Unassembled WGS sequence"/>
</dbReference>
<name>A0ABQ5DMK5_9ASTR</name>
<feature type="region of interest" description="Disordered" evidence="1">
    <location>
        <begin position="1"/>
        <end position="22"/>
    </location>
</feature>
<dbReference type="EMBL" id="BQNB010015294">
    <property type="protein sequence ID" value="GJT38309.1"/>
    <property type="molecule type" value="Genomic_DNA"/>
</dbReference>
<dbReference type="PANTHER" id="PTHR11439">
    <property type="entry name" value="GAG-POL-RELATED RETROTRANSPOSON"/>
    <property type="match status" value="1"/>
</dbReference>
<accession>A0ABQ5DMK5</accession>
<gene>
    <name evidence="3" type="ORF">Tco_0938174</name>
</gene>
<feature type="domain" description="Retrotransposon Copia-like N-terminal" evidence="2">
    <location>
        <begin position="27"/>
        <end position="53"/>
    </location>
</feature>
<evidence type="ECO:0000313" key="4">
    <source>
        <dbReference type="Proteomes" id="UP001151760"/>
    </source>
</evidence>
<reference evidence="3" key="2">
    <citation type="submission" date="2022-01" db="EMBL/GenBank/DDBJ databases">
        <authorList>
            <person name="Yamashiro T."/>
            <person name="Shiraishi A."/>
            <person name="Satake H."/>
            <person name="Nakayama K."/>
        </authorList>
    </citation>
    <scope>NUCLEOTIDE SEQUENCE</scope>
</reference>